<dbReference type="Pfam" id="PF12850">
    <property type="entry name" value="Metallophos_2"/>
    <property type="match status" value="1"/>
</dbReference>
<keyword evidence="2" id="KW-0479">Metal-binding</keyword>
<dbReference type="EMBL" id="LCNV01000002">
    <property type="protein sequence ID" value="KKU65026.1"/>
    <property type="molecule type" value="Genomic_DNA"/>
</dbReference>
<name>A0A0G1S6L6_9BACT</name>
<dbReference type="NCBIfam" id="TIGR00040">
    <property type="entry name" value="yfcE"/>
    <property type="match status" value="1"/>
</dbReference>
<dbReference type="InterPro" id="IPR053193">
    <property type="entry name" value="MetalloPDE_YfcE-like"/>
</dbReference>
<comment type="caution">
    <text evidence="4">The sequence shown here is derived from an EMBL/GenBank/DDBJ whole genome shotgun (WGS) entry which is preliminary data.</text>
</comment>
<dbReference type="EC" id="3.1.4.-" evidence="2"/>
<gene>
    <name evidence="4" type="ORF">UX87_C0002G0048</name>
</gene>
<comment type="similarity">
    <text evidence="1 2">Belongs to the metallophosphoesterase superfamily. YfcE family.</text>
</comment>
<accession>A0A0G1S6L6</accession>
<reference evidence="4 5" key="1">
    <citation type="journal article" date="2015" name="Nature">
        <title>rRNA introns, odd ribosomes, and small enigmatic genomes across a large radiation of phyla.</title>
        <authorList>
            <person name="Brown C.T."/>
            <person name="Hug L.A."/>
            <person name="Thomas B.C."/>
            <person name="Sharon I."/>
            <person name="Castelle C.J."/>
            <person name="Singh A."/>
            <person name="Wilkins M.J."/>
            <person name="Williams K.H."/>
            <person name="Banfield J.F."/>
        </authorList>
    </citation>
    <scope>NUCLEOTIDE SEQUENCE [LARGE SCALE GENOMIC DNA]</scope>
</reference>
<comment type="cofactor">
    <cofactor evidence="2">
        <name>a divalent metal cation</name>
        <dbReference type="ChEBI" id="CHEBI:60240"/>
    </cofactor>
</comment>
<dbReference type="SUPFAM" id="SSF56300">
    <property type="entry name" value="Metallo-dependent phosphatases"/>
    <property type="match status" value="1"/>
</dbReference>
<dbReference type="InterPro" id="IPR000979">
    <property type="entry name" value="Phosphodiesterase_MJ0936/Vps29"/>
</dbReference>
<proteinExistence type="inferred from homology"/>
<evidence type="ECO:0000313" key="5">
    <source>
        <dbReference type="Proteomes" id="UP000034364"/>
    </source>
</evidence>
<dbReference type="Gene3D" id="3.60.21.10">
    <property type="match status" value="1"/>
</dbReference>
<dbReference type="PANTHER" id="PTHR43165:SF1">
    <property type="entry name" value="PHOSPHODIESTERASE MJ0936"/>
    <property type="match status" value="1"/>
</dbReference>
<evidence type="ECO:0000256" key="1">
    <source>
        <dbReference type="ARBA" id="ARBA00008950"/>
    </source>
</evidence>
<feature type="domain" description="Calcineurin-like phosphoesterase" evidence="3">
    <location>
        <begin position="1"/>
        <end position="149"/>
    </location>
</feature>
<evidence type="ECO:0000259" key="3">
    <source>
        <dbReference type="Pfam" id="PF12850"/>
    </source>
</evidence>
<dbReference type="PANTHER" id="PTHR43165">
    <property type="entry name" value="METALLOPHOSPHOESTERASE"/>
    <property type="match status" value="1"/>
</dbReference>
<dbReference type="InterPro" id="IPR029052">
    <property type="entry name" value="Metallo-depent_PP-like"/>
</dbReference>
<protein>
    <recommendedName>
        <fullName evidence="2">Phosphoesterase</fullName>
        <ecNumber evidence="2">3.1.4.-</ecNumber>
    </recommendedName>
</protein>
<organism evidence="4 5">
    <name type="scientific">Candidatus Amesbacteria bacterium GW2011_GWA1_47_16</name>
    <dbReference type="NCBI Taxonomy" id="1618353"/>
    <lineage>
        <taxon>Bacteria</taxon>
        <taxon>Candidatus Amesiibacteriota</taxon>
    </lineage>
</organism>
<sequence>MKIAVLSDIHDNIWNLEKALQIIKQENCQSLIFCGDFCAPFIAPYFVETHIPVYACFGNNDEDQWAIVERAGSSEFKTWSLGREFAEIELDKQKIAFCHYPKLGKLLAGTGDYQAVFHGHTHQAYQEKVRETLLANPGAVCGIIGGKSGSASFGIYDSGTRQFKHINLS</sequence>
<dbReference type="InterPro" id="IPR024654">
    <property type="entry name" value="Calcineurin-like_PHP_lpxH"/>
</dbReference>
<dbReference type="AlphaFoldDB" id="A0A0G1S6L6"/>
<dbReference type="Proteomes" id="UP000034364">
    <property type="component" value="Unassembled WGS sequence"/>
</dbReference>
<evidence type="ECO:0000256" key="2">
    <source>
        <dbReference type="RuleBase" id="RU362039"/>
    </source>
</evidence>
<evidence type="ECO:0000313" key="4">
    <source>
        <dbReference type="EMBL" id="KKU65026.1"/>
    </source>
</evidence>
<dbReference type="GO" id="GO:0046872">
    <property type="term" value="F:metal ion binding"/>
    <property type="evidence" value="ECO:0007669"/>
    <property type="project" value="UniProtKB-KW"/>
</dbReference>
<dbReference type="GO" id="GO:0016787">
    <property type="term" value="F:hydrolase activity"/>
    <property type="evidence" value="ECO:0007669"/>
    <property type="project" value="UniProtKB-UniRule"/>
</dbReference>